<dbReference type="Proteomes" id="UP000601768">
    <property type="component" value="Unassembled WGS sequence"/>
</dbReference>
<reference evidence="1" key="2">
    <citation type="submission" date="2020-08" db="EMBL/GenBank/DDBJ databases">
        <authorList>
            <person name="Lai Q."/>
        </authorList>
    </citation>
    <scope>NUCLEOTIDE SEQUENCE</scope>
    <source>
        <strain evidence="1">S27-2</strain>
    </source>
</reference>
<keyword evidence="2" id="KW-1185">Reference proteome</keyword>
<dbReference type="AlphaFoldDB" id="A0A8J6IWS0"/>
<accession>A0A8J6IWS0</accession>
<dbReference type="RefSeq" id="WP_186507984.1">
    <property type="nucleotide sequence ID" value="NZ_JACNEP010000018.1"/>
</dbReference>
<organism evidence="1 2">
    <name type="scientific">Neptunicella marina</name>
    <dbReference type="NCBI Taxonomy" id="2125989"/>
    <lineage>
        <taxon>Bacteria</taxon>
        <taxon>Pseudomonadati</taxon>
        <taxon>Pseudomonadota</taxon>
        <taxon>Gammaproteobacteria</taxon>
        <taxon>Alteromonadales</taxon>
        <taxon>Alteromonadaceae</taxon>
        <taxon>Neptunicella</taxon>
    </lineage>
</organism>
<sequence>MKVIIAIIFLVIGLVLGNQYGKSELSSFRQQTKDNEAINLNFLSSTLLALNDPEMSDVAKRSLNRHLILRMVEVTESDSPSAFASETKNLVTTYIVSSPTKQCHNENSEQLFKCEKELAYNKLRKVIDGIQ</sequence>
<evidence type="ECO:0000313" key="1">
    <source>
        <dbReference type="EMBL" id="MBC3767464.1"/>
    </source>
</evidence>
<evidence type="ECO:0000313" key="2">
    <source>
        <dbReference type="Proteomes" id="UP000601768"/>
    </source>
</evidence>
<name>A0A8J6IWS0_9ALTE</name>
<comment type="caution">
    <text evidence="1">The sequence shown here is derived from an EMBL/GenBank/DDBJ whole genome shotgun (WGS) entry which is preliminary data.</text>
</comment>
<reference evidence="1" key="1">
    <citation type="journal article" date="2018" name="Int. J. Syst. Evol. Microbiol.">
        <title>Neptunicella marina gen. nov., sp. nov., isolated from surface seawater.</title>
        <authorList>
            <person name="Liu X."/>
            <person name="Lai Q."/>
            <person name="Du Y."/>
            <person name="Zhang X."/>
            <person name="Liu Z."/>
            <person name="Sun F."/>
            <person name="Shao Z."/>
        </authorList>
    </citation>
    <scope>NUCLEOTIDE SEQUENCE</scope>
    <source>
        <strain evidence="1">S27-2</strain>
    </source>
</reference>
<gene>
    <name evidence="1" type="ORF">H8B19_16420</name>
</gene>
<proteinExistence type="predicted"/>
<protein>
    <submittedName>
        <fullName evidence="1">Uncharacterized protein</fullName>
    </submittedName>
</protein>
<dbReference type="EMBL" id="JACNEP010000018">
    <property type="protein sequence ID" value="MBC3767464.1"/>
    <property type="molecule type" value="Genomic_DNA"/>
</dbReference>